<dbReference type="Proteomes" id="UP001314205">
    <property type="component" value="Unassembled WGS sequence"/>
</dbReference>
<evidence type="ECO:0000313" key="2">
    <source>
        <dbReference type="EMBL" id="CAK1579714.1"/>
    </source>
</evidence>
<dbReference type="GO" id="GO:0003676">
    <property type="term" value="F:nucleic acid binding"/>
    <property type="evidence" value="ECO:0007669"/>
    <property type="project" value="InterPro"/>
</dbReference>
<keyword evidence="3" id="KW-1185">Reference proteome</keyword>
<feature type="domain" description="Integrase catalytic" evidence="1">
    <location>
        <begin position="10"/>
        <end position="203"/>
    </location>
</feature>
<evidence type="ECO:0000313" key="3">
    <source>
        <dbReference type="Proteomes" id="UP001314205"/>
    </source>
</evidence>
<comment type="caution">
    <text evidence="2">The sequence shown here is derived from an EMBL/GenBank/DDBJ whole genome shotgun (WGS) entry which is preliminary data.</text>
</comment>
<dbReference type="PANTHER" id="PTHR47331">
    <property type="entry name" value="PHD-TYPE DOMAIN-CONTAINING PROTEIN"/>
    <property type="match status" value="1"/>
</dbReference>
<dbReference type="Pfam" id="PF18701">
    <property type="entry name" value="DUF5641"/>
    <property type="match status" value="1"/>
</dbReference>
<evidence type="ECO:0000259" key="1">
    <source>
        <dbReference type="PROSITE" id="PS50994"/>
    </source>
</evidence>
<dbReference type="GO" id="GO:0015074">
    <property type="term" value="P:DNA integration"/>
    <property type="evidence" value="ECO:0007669"/>
    <property type="project" value="InterPro"/>
</dbReference>
<dbReference type="AlphaFoldDB" id="A0AAV1KCY0"/>
<sequence>MGDLPEVRVTPSRPFLHAGVDFAGPLQILTTRGRGIKTNKAYICIFICMATKAIHLEPVGDMSTNAFLGAFKRFIARRGKCSHIWSDQGSNFIGANRELKDLWQQARLEIPGSLSDILAEDGTQWHFNPPYSPNFGGLWEAGVKSIKYHLKRILNSHLTFEEMSTTLCQIEACLNSRPLCPIDTTDIGSLEILTPGHFLIGEAPINIPEPDLRQIKVNRLSHWQYTQRLLQDFWHRWQNEYLSRLQQRPKWLKHTQEFKIGDIVLIKEENLPPGKWSLGRIVQKHPGPDNICRVYSLKCRDKIVKRSVTKLCLLPINGYD</sequence>
<dbReference type="InterPro" id="IPR001584">
    <property type="entry name" value="Integrase_cat-core"/>
</dbReference>
<dbReference type="Pfam" id="PF00665">
    <property type="entry name" value="rve"/>
    <property type="match status" value="1"/>
</dbReference>
<dbReference type="Gene3D" id="3.30.420.10">
    <property type="entry name" value="Ribonuclease H-like superfamily/Ribonuclease H"/>
    <property type="match status" value="1"/>
</dbReference>
<protein>
    <recommendedName>
        <fullName evidence="1">Integrase catalytic domain-containing protein</fullName>
    </recommendedName>
</protein>
<reference evidence="2 3" key="1">
    <citation type="submission" date="2023-11" db="EMBL/GenBank/DDBJ databases">
        <authorList>
            <person name="Hedman E."/>
            <person name="Englund M."/>
            <person name="Stromberg M."/>
            <person name="Nyberg Akerstrom W."/>
            <person name="Nylinder S."/>
            <person name="Jareborg N."/>
            <person name="Kallberg Y."/>
            <person name="Kronander E."/>
        </authorList>
    </citation>
    <scope>NUCLEOTIDE SEQUENCE [LARGE SCALE GENOMIC DNA]</scope>
</reference>
<gene>
    <name evidence="2" type="ORF">PARMNEM_LOCUS1620</name>
</gene>
<dbReference type="SUPFAM" id="SSF53098">
    <property type="entry name" value="Ribonuclease H-like"/>
    <property type="match status" value="1"/>
</dbReference>
<name>A0AAV1KCY0_9NEOP</name>
<dbReference type="PROSITE" id="PS50994">
    <property type="entry name" value="INTEGRASE"/>
    <property type="match status" value="1"/>
</dbReference>
<dbReference type="InterPro" id="IPR012337">
    <property type="entry name" value="RNaseH-like_sf"/>
</dbReference>
<dbReference type="InterPro" id="IPR040676">
    <property type="entry name" value="DUF5641"/>
</dbReference>
<accession>A0AAV1KCY0</accession>
<proteinExistence type="predicted"/>
<dbReference type="InterPro" id="IPR036397">
    <property type="entry name" value="RNaseH_sf"/>
</dbReference>
<dbReference type="EMBL" id="CAVLGL010000002">
    <property type="protein sequence ID" value="CAK1579714.1"/>
    <property type="molecule type" value="Genomic_DNA"/>
</dbReference>
<organism evidence="2 3">
    <name type="scientific">Parnassius mnemosyne</name>
    <name type="common">clouded apollo</name>
    <dbReference type="NCBI Taxonomy" id="213953"/>
    <lineage>
        <taxon>Eukaryota</taxon>
        <taxon>Metazoa</taxon>
        <taxon>Ecdysozoa</taxon>
        <taxon>Arthropoda</taxon>
        <taxon>Hexapoda</taxon>
        <taxon>Insecta</taxon>
        <taxon>Pterygota</taxon>
        <taxon>Neoptera</taxon>
        <taxon>Endopterygota</taxon>
        <taxon>Lepidoptera</taxon>
        <taxon>Glossata</taxon>
        <taxon>Ditrysia</taxon>
        <taxon>Papilionoidea</taxon>
        <taxon>Papilionidae</taxon>
        <taxon>Parnassiinae</taxon>
        <taxon>Parnassini</taxon>
        <taxon>Parnassius</taxon>
        <taxon>Driopa</taxon>
    </lineage>
</organism>